<evidence type="ECO:0000256" key="1">
    <source>
        <dbReference type="SAM" id="MobiDB-lite"/>
    </source>
</evidence>
<feature type="compositionally biased region" description="Basic and acidic residues" evidence="1">
    <location>
        <begin position="90"/>
        <end position="119"/>
    </location>
</feature>
<reference evidence="2" key="1">
    <citation type="journal article" date="2022" name="Int. J. Mol. Sci.">
        <title>Draft Genome of Tanacetum Coccineum: Genomic Comparison of Closely Related Tanacetum-Family Plants.</title>
        <authorList>
            <person name="Yamashiro T."/>
            <person name="Shiraishi A."/>
            <person name="Nakayama K."/>
            <person name="Satake H."/>
        </authorList>
    </citation>
    <scope>NUCLEOTIDE SEQUENCE</scope>
</reference>
<evidence type="ECO:0000313" key="2">
    <source>
        <dbReference type="EMBL" id="GJT91182.1"/>
    </source>
</evidence>
<dbReference type="Proteomes" id="UP001151760">
    <property type="component" value="Unassembled WGS sequence"/>
</dbReference>
<gene>
    <name evidence="2" type="ORF">Tco_1080027</name>
</gene>
<keyword evidence="3" id="KW-1185">Reference proteome</keyword>
<feature type="compositionally biased region" description="Low complexity" evidence="1">
    <location>
        <begin position="40"/>
        <end position="56"/>
    </location>
</feature>
<reference evidence="2" key="2">
    <citation type="submission" date="2022-01" db="EMBL/GenBank/DDBJ databases">
        <authorList>
            <person name="Yamashiro T."/>
            <person name="Shiraishi A."/>
            <person name="Satake H."/>
            <person name="Nakayama K."/>
        </authorList>
    </citation>
    <scope>NUCLEOTIDE SEQUENCE</scope>
</reference>
<name>A0ABQ5HV79_9ASTR</name>
<proteinExistence type="predicted"/>
<evidence type="ECO:0000313" key="3">
    <source>
        <dbReference type="Proteomes" id="UP001151760"/>
    </source>
</evidence>
<sequence>MVAHYPISPPTITAVPPPPPNNNEHPKKNTGNLIVRIKPTKPIVTPTPPTSSTLTKTYNDKESWTIAETTIYLKQKDRHDDSEEPQSLDNQHKNLDVEEDKRKKGKDVAMDDVAEEKGDQSMGENVGYYHEEK</sequence>
<dbReference type="EMBL" id="BQNB010019994">
    <property type="protein sequence ID" value="GJT91182.1"/>
    <property type="molecule type" value="Genomic_DNA"/>
</dbReference>
<accession>A0ABQ5HV79</accession>
<protein>
    <submittedName>
        <fullName evidence="2">Uncharacterized protein</fullName>
    </submittedName>
</protein>
<feature type="region of interest" description="Disordered" evidence="1">
    <location>
        <begin position="1"/>
        <end position="56"/>
    </location>
</feature>
<comment type="caution">
    <text evidence="2">The sequence shown here is derived from an EMBL/GenBank/DDBJ whole genome shotgun (WGS) entry which is preliminary data.</text>
</comment>
<feature type="region of interest" description="Disordered" evidence="1">
    <location>
        <begin position="75"/>
        <end position="133"/>
    </location>
</feature>
<organism evidence="2 3">
    <name type="scientific">Tanacetum coccineum</name>
    <dbReference type="NCBI Taxonomy" id="301880"/>
    <lineage>
        <taxon>Eukaryota</taxon>
        <taxon>Viridiplantae</taxon>
        <taxon>Streptophyta</taxon>
        <taxon>Embryophyta</taxon>
        <taxon>Tracheophyta</taxon>
        <taxon>Spermatophyta</taxon>
        <taxon>Magnoliopsida</taxon>
        <taxon>eudicotyledons</taxon>
        <taxon>Gunneridae</taxon>
        <taxon>Pentapetalae</taxon>
        <taxon>asterids</taxon>
        <taxon>campanulids</taxon>
        <taxon>Asterales</taxon>
        <taxon>Asteraceae</taxon>
        <taxon>Asteroideae</taxon>
        <taxon>Anthemideae</taxon>
        <taxon>Anthemidinae</taxon>
        <taxon>Tanacetum</taxon>
    </lineage>
</organism>